<dbReference type="Proteomes" id="UP001281761">
    <property type="component" value="Unassembled WGS sequence"/>
</dbReference>
<organism evidence="1 2">
    <name type="scientific">Blattamonas nauphoetae</name>
    <dbReference type="NCBI Taxonomy" id="2049346"/>
    <lineage>
        <taxon>Eukaryota</taxon>
        <taxon>Metamonada</taxon>
        <taxon>Preaxostyla</taxon>
        <taxon>Oxymonadida</taxon>
        <taxon>Blattamonas</taxon>
    </lineage>
</organism>
<dbReference type="EMBL" id="JARBJD010000190">
    <property type="protein sequence ID" value="KAK2947804.1"/>
    <property type="molecule type" value="Genomic_DNA"/>
</dbReference>
<keyword evidence="2" id="KW-1185">Reference proteome</keyword>
<reference evidence="1 2" key="1">
    <citation type="journal article" date="2022" name="bioRxiv">
        <title>Genomics of Preaxostyla Flagellates Illuminates Evolutionary Transitions and the Path Towards Mitochondrial Loss.</title>
        <authorList>
            <person name="Novak L.V.F."/>
            <person name="Treitli S.C."/>
            <person name="Pyrih J."/>
            <person name="Halakuc P."/>
            <person name="Pipaliya S.V."/>
            <person name="Vacek V."/>
            <person name="Brzon O."/>
            <person name="Soukal P."/>
            <person name="Eme L."/>
            <person name="Dacks J.B."/>
            <person name="Karnkowska A."/>
            <person name="Elias M."/>
            <person name="Hampl V."/>
        </authorList>
    </citation>
    <scope>NUCLEOTIDE SEQUENCE [LARGE SCALE GENOMIC DNA]</scope>
    <source>
        <strain evidence="1">NAU3</strain>
        <tissue evidence="1">Gut</tissue>
    </source>
</reference>
<gene>
    <name evidence="1" type="ORF">BLNAU_17224</name>
</gene>
<accession>A0ABQ9X8U3</accession>
<evidence type="ECO:0000313" key="1">
    <source>
        <dbReference type="EMBL" id="KAK2947804.1"/>
    </source>
</evidence>
<name>A0ABQ9X8U3_9EUKA</name>
<sequence>MEWFVEAVIGIDSIRIEHPTAPPLTFDNIRIDSYSTILITFPSSQQPSISGSLSSDISTLCEFFLRVHRTLEDRFRLLLPLDYNQPDVVFARIMDALVEHFVPSDPHHPNSSPEDLLPYFREYAGESSEQILDAVKKVKETQSMEVFRNDYFDWEEWVTMMEMVDQSVISLLEMSINSTNVSSSAISTEISLPSELSSSDVPTHSSGQLVFSTHSIIRHSQHILSTIHSLKTRPRPDSFLWNLRPSILSESELDAHFQPSPHFIDQSETFEISLFDEIDDQKVVASLRRCRAVVEATQSTECVVDVKSFRSFLISGLHSSNFAVLLECYELFSQLLEIDTYIDDPHEDRFDSLRTAFREGTHFEMMTLLKLWARWFDFSSKIGDTSSMNMSDFDFSGFLATDLSNKWLFDEACVFLWSFLLTDIDLISFEWKMDFLLSFERKNQMMSRLSSDPSPSSDQERSRHFQSPLAITLGSYLSVFRGCDFPSALTERLTVDLHLDPVYFSRDVNPAFYLSYTSINPHHRHSFFPMDLMFERYLRSDPNAFFRYQPNPTLCPSSQFLYTPIIGLHSLLLRSPKLTLDSNAIILLVDMFFVDENQDDVQSEILALIDFYPPPRLIDTLLCKPHLSIDTPSSPAPLVRTSHIWIRFLTLFRAFSAFTTPFGACATLAEVFKMLAPFDSNPEENELSLLRDVGEIVVSLHWFSLPPNFDSPLLFHLPSLAGAQRGILQTLSSDSGIPSLVNPNPFDSFEKNVNTVIFEELSIYTQIHLLSQCLSNLNPSCFNSSIIEPLFMKFLNVNLLSRFPAIASIAFEVFHRLICVSSDADRMTLVRLGLLDHVVFAVSNSPFLDDYEKGIAVIGTLLDAIQRDHQTQRLRTFDFHRHLNAGGMTLTECNSLGMPIVSPKRKIVHSLSSDVPAGLPVGGGGCVPVIVRRGSSFSGYSLRVERRQTETTTQQNNDEL</sequence>
<comment type="caution">
    <text evidence="1">The sequence shown here is derived from an EMBL/GenBank/DDBJ whole genome shotgun (WGS) entry which is preliminary data.</text>
</comment>
<protein>
    <submittedName>
        <fullName evidence="1">Uncharacterized protein</fullName>
    </submittedName>
</protein>
<proteinExistence type="predicted"/>
<evidence type="ECO:0000313" key="2">
    <source>
        <dbReference type="Proteomes" id="UP001281761"/>
    </source>
</evidence>